<comment type="caution">
    <text evidence="2">The sequence shown here is derived from an EMBL/GenBank/DDBJ whole genome shotgun (WGS) entry which is preliminary data.</text>
</comment>
<evidence type="ECO:0000256" key="1">
    <source>
        <dbReference type="SAM" id="SignalP"/>
    </source>
</evidence>
<dbReference type="EMBL" id="CANHGI010000002">
    <property type="protein sequence ID" value="CAI5443200.1"/>
    <property type="molecule type" value="Genomic_DNA"/>
</dbReference>
<name>A0A9P1N095_9PELO</name>
<evidence type="ECO:0000313" key="3">
    <source>
        <dbReference type="Proteomes" id="UP001152747"/>
    </source>
</evidence>
<keyword evidence="3" id="KW-1185">Reference proteome</keyword>
<evidence type="ECO:0000313" key="2">
    <source>
        <dbReference type="EMBL" id="CAI5443200.1"/>
    </source>
</evidence>
<proteinExistence type="predicted"/>
<sequence>MRFKFKFIIFLFYFNLNSVKNEEFLPWRMFGGFIDRQCQNYGDYLEARDFALADRLALRAKSIEKYFTRKCCSIRMSYRDIGYYEVELTHVQFGVWYVSQHPYTSRNQKVRFSRPNQKEELLVEWAPMDLSVGQLNETNRYYFENNLLNMVVEYGDVRMHCSFYQTKGDSPYLK</sequence>
<feature type="chain" id="PRO_5040357135" evidence="1">
    <location>
        <begin position="22"/>
        <end position="174"/>
    </location>
</feature>
<reference evidence="2" key="1">
    <citation type="submission" date="2022-11" db="EMBL/GenBank/DDBJ databases">
        <authorList>
            <person name="Kikuchi T."/>
        </authorList>
    </citation>
    <scope>NUCLEOTIDE SEQUENCE</scope>
    <source>
        <strain evidence="2">PS1010</strain>
    </source>
</reference>
<organism evidence="2 3">
    <name type="scientific">Caenorhabditis angaria</name>
    <dbReference type="NCBI Taxonomy" id="860376"/>
    <lineage>
        <taxon>Eukaryota</taxon>
        <taxon>Metazoa</taxon>
        <taxon>Ecdysozoa</taxon>
        <taxon>Nematoda</taxon>
        <taxon>Chromadorea</taxon>
        <taxon>Rhabditida</taxon>
        <taxon>Rhabditina</taxon>
        <taxon>Rhabditomorpha</taxon>
        <taxon>Rhabditoidea</taxon>
        <taxon>Rhabditidae</taxon>
        <taxon>Peloderinae</taxon>
        <taxon>Caenorhabditis</taxon>
    </lineage>
</organism>
<gene>
    <name evidence="2" type="ORF">CAMP_LOCUS5837</name>
</gene>
<accession>A0A9P1N095</accession>
<dbReference type="Proteomes" id="UP001152747">
    <property type="component" value="Unassembled WGS sequence"/>
</dbReference>
<dbReference type="AlphaFoldDB" id="A0A9P1N095"/>
<keyword evidence="1" id="KW-0732">Signal</keyword>
<feature type="signal peptide" evidence="1">
    <location>
        <begin position="1"/>
        <end position="21"/>
    </location>
</feature>
<protein>
    <submittedName>
        <fullName evidence="2">Uncharacterized protein</fullName>
    </submittedName>
</protein>